<dbReference type="EC" id="2.1.3.-" evidence="5"/>
<dbReference type="PANTHER" id="PTHR34847">
    <property type="entry name" value="NODULATION PROTEIN U"/>
    <property type="match status" value="1"/>
</dbReference>
<dbReference type="EMBL" id="CP026606">
    <property type="protein sequence ID" value="AVB75748.1"/>
    <property type="molecule type" value="Genomic_DNA"/>
</dbReference>
<dbReference type="SUPFAM" id="SSF53067">
    <property type="entry name" value="Actin-like ATPase domain"/>
    <property type="match status" value="1"/>
</dbReference>
<proteinExistence type="inferred from homology"/>
<dbReference type="GeneID" id="36101426"/>
<dbReference type="PANTHER" id="PTHR34847:SF1">
    <property type="entry name" value="NODULATION PROTEIN U"/>
    <property type="match status" value="1"/>
</dbReference>
<dbReference type="RefSeq" id="WP_104837398.1">
    <property type="nucleotide sequence ID" value="NZ_CP026606.1"/>
</dbReference>
<feature type="domain" description="Carbamoyltransferase C-terminal" evidence="3">
    <location>
        <begin position="345"/>
        <end position="509"/>
    </location>
</feature>
<dbReference type="InterPro" id="IPR003696">
    <property type="entry name" value="Carbtransf_dom"/>
</dbReference>
<dbReference type="AlphaFoldDB" id="A0A2L1C8P2"/>
<dbReference type="Proteomes" id="UP000590564">
    <property type="component" value="Unassembled WGS sequence"/>
</dbReference>
<feature type="domain" description="Carbamoyltransferase" evidence="2">
    <location>
        <begin position="82"/>
        <end position="294"/>
    </location>
</feature>
<accession>A0A2L1C8P2</accession>
<evidence type="ECO:0000313" key="8">
    <source>
        <dbReference type="Proteomes" id="UP000567099"/>
    </source>
</evidence>
<evidence type="ECO:0000313" key="9">
    <source>
        <dbReference type="Proteomes" id="UP000590564"/>
    </source>
</evidence>
<dbReference type="EMBL" id="JACHED010000002">
    <property type="protein sequence ID" value="MBB6497090.1"/>
    <property type="molecule type" value="Genomic_DNA"/>
</dbReference>
<protein>
    <submittedName>
        <fullName evidence="4 5">Carbamoyltransferase</fullName>
        <ecNumber evidence="5">2.1.3.-</ecNumber>
        <ecNumber evidence="4">2.1.3.12</ecNumber>
    </submittedName>
</protein>
<dbReference type="Pfam" id="PF02543">
    <property type="entry name" value="Carbam_trans_N"/>
    <property type="match status" value="1"/>
</dbReference>
<dbReference type="Pfam" id="PF16861">
    <property type="entry name" value="Carbam_trans_C"/>
    <property type="match status" value="1"/>
</dbReference>
<reference evidence="5 8" key="3">
    <citation type="submission" date="2020-07" db="EMBL/GenBank/DDBJ databases">
        <title>Genomic Encyclopedia of Type Strains, Phase IV (KMG-V): Genome sequencing to study the core and pangenomes of soil and plant-associated prokaryotes.</title>
        <authorList>
            <person name="Whitman W."/>
        </authorList>
    </citation>
    <scope>NUCLEOTIDE SEQUENCE [LARGE SCALE GENOMIC DNA]</scope>
    <source>
        <strain evidence="5 8">C13</strain>
        <strain evidence="6 9">D1</strain>
    </source>
</reference>
<dbReference type="InterPro" id="IPR031730">
    <property type="entry name" value="Carbam_trans_C"/>
</dbReference>
<dbReference type="CDD" id="cd24100">
    <property type="entry name" value="ASKHA_NBD_MJ1051-like_N"/>
    <property type="match status" value="1"/>
</dbReference>
<dbReference type="EC" id="2.1.3.12" evidence="4"/>
<sequence>MILGICDGHASSASLIDEKKVIYAASEERFTRKKNFRGYPVNSIDYGLNSFVSNEDKLSAITVGGQFRKGGRLKKLKILQENLEIPMYYFNHHLCHAASYKLSNFKECLILTMDGGGDGLSSTLSIGKGSKIETIAQSDLIDSVGDFYASITELLGFKPMEDEGKVMSLSSFESSDSKINLDTIDYNEKTKSFKNYRGVIGSESTKALKRILDYSTPNNSYDIQISKFAQSKLEEVVLKLLKQFVNETGIKNIVFSGGVAQNVKLNKKISEQEFVDNLYVPPFTGDEGLAIGSSILCSKKDFDLKNTYLGYEIDNYNVEKLVESEKNFKFKYVEEKDIPEIIGSLILNNKLVCVSRQKMEFGPRALGNRSILGLPTKENSKRLAKTLKRNSFMPYAPTILNEYSEIYLKNKLESPYMTMLFDCFESNKKDIEGTVHVDGTTRAQTLKKEFNETYYNIVNFVNDKTKIPAVLNTSFNLHGEPIVCSEIDAINSFKKVGDALLLGNYLIEKIN</sequence>
<evidence type="ECO:0000259" key="3">
    <source>
        <dbReference type="Pfam" id="PF16861"/>
    </source>
</evidence>
<dbReference type="InterPro" id="IPR038152">
    <property type="entry name" value="Carbam_trans_C_sf"/>
</dbReference>
<reference evidence="7" key="1">
    <citation type="journal article" date="2018" name="Genome Announc.">
        <title>Complete Genome Sequence of the Methanococcus maripaludis Type Strain JJ (DSM 2067), a Model for Selenoprotein Synthesis in Archaea.</title>
        <authorList>
            <person name="Poehlein A."/>
            <person name="Heym D."/>
            <person name="Quitzke V."/>
            <person name="Fersch J."/>
            <person name="Daniel R."/>
            <person name="Rother M."/>
        </authorList>
    </citation>
    <scope>NUCLEOTIDE SEQUENCE [LARGE SCALE GENOMIC DNA]</scope>
    <source>
        <strain evidence="7">DSM 2067</strain>
    </source>
</reference>
<evidence type="ECO:0000313" key="5">
    <source>
        <dbReference type="EMBL" id="MBA2864164.1"/>
    </source>
</evidence>
<organism evidence="4 7">
    <name type="scientific">Methanococcus maripaludis</name>
    <name type="common">Methanococcus deltae</name>
    <dbReference type="NCBI Taxonomy" id="39152"/>
    <lineage>
        <taxon>Archaea</taxon>
        <taxon>Methanobacteriati</taxon>
        <taxon>Methanobacteriota</taxon>
        <taxon>Methanomada group</taxon>
        <taxon>Methanococci</taxon>
        <taxon>Methanococcales</taxon>
        <taxon>Methanococcaceae</taxon>
        <taxon>Methanococcus</taxon>
    </lineage>
</organism>
<dbReference type="InterPro" id="IPR051338">
    <property type="entry name" value="NodU/CmcH_Carbamoyltrnsfr"/>
</dbReference>
<dbReference type="Gene3D" id="3.90.870.20">
    <property type="entry name" value="Carbamoyltransferase, C-terminal domain"/>
    <property type="match status" value="1"/>
</dbReference>
<dbReference type="KEGG" id="mmad:MMJJ_03310"/>
<dbReference type="InterPro" id="IPR043129">
    <property type="entry name" value="ATPase_NBD"/>
</dbReference>
<dbReference type="Gene3D" id="3.30.420.40">
    <property type="match status" value="2"/>
</dbReference>
<dbReference type="Proteomes" id="UP000239462">
    <property type="component" value="Chromosome"/>
</dbReference>
<evidence type="ECO:0000313" key="7">
    <source>
        <dbReference type="Proteomes" id="UP000239462"/>
    </source>
</evidence>
<evidence type="ECO:0000313" key="6">
    <source>
        <dbReference type="EMBL" id="MBB6497090.1"/>
    </source>
</evidence>
<dbReference type="GO" id="GO:0016740">
    <property type="term" value="F:transferase activity"/>
    <property type="evidence" value="ECO:0007669"/>
    <property type="project" value="UniProtKB-KW"/>
</dbReference>
<evidence type="ECO:0000313" key="4">
    <source>
        <dbReference type="EMBL" id="AVB75748.1"/>
    </source>
</evidence>
<evidence type="ECO:0000256" key="1">
    <source>
        <dbReference type="ARBA" id="ARBA00006129"/>
    </source>
</evidence>
<dbReference type="EMBL" id="JACDUO010000001">
    <property type="protein sequence ID" value="MBA2864164.1"/>
    <property type="molecule type" value="Genomic_DNA"/>
</dbReference>
<gene>
    <name evidence="4" type="primary">novN</name>
    <name evidence="5" type="ORF">HNP94_001164</name>
    <name evidence="6" type="ORF">HNP96_001131</name>
    <name evidence="4" type="ORF">MMJJ_03310</name>
</gene>
<name>A0A2L1C8P2_METMI</name>
<evidence type="ECO:0000259" key="2">
    <source>
        <dbReference type="Pfam" id="PF02543"/>
    </source>
</evidence>
<dbReference type="Proteomes" id="UP000567099">
    <property type="component" value="Unassembled WGS sequence"/>
</dbReference>
<comment type="similarity">
    <text evidence="1">Belongs to the NodU/CmcH family.</text>
</comment>
<keyword evidence="4" id="KW-0808">Transferase</keyword>
<reference evidence="4" key="2">
    <citation type="submission" date="2018-02" db="EMBL/GenBank/DDBJ databases">
        <title>Complete genome sequence of the Methanococcus maripaludis type strain JJ (DSM 2067), a model for selenoprotein synthesis in Archaea.</title>
        <authorList>
            <person name="Poehlein A."/>
            <person name="Heym D."/>
            <person name="Quitzke V."/>
            <person name="Fersch J."/>
            <person name="Daniel R."/>
            <person name="Rother M."/>
        </authorList>
    </citation>
    <scope>NUCLEOTIDE SEQUENCE [LARGE SCALE GENOMIC DNA]</scope>
    <source>
        <strain evidence="4">DSM 2067</strain>
    </source>
</reference>